<dbReference type="Pfam" id="PF14258">
    <property type="entry name" value="DUF4350"/>
    <property type="match status" value="1"/>
</dbReference>
<accession>A0A8J6XUB2</accession>
<feature type="domain" description="DUF4350" evidence="1">
    <location>
        <begin position="42"/>
        <end position="231"/>
    </location>
</feature>
<proteinExistence type="predicted"/>
<dbReference type="Proteomes" id="UP000648239">
    <property type="component" value="Unassembled WGS sequence"/>
</dbReference>
<organism evidence="2 3">
    <name type="scientific">Candidatus Polarisedimenticola svalbardensis</name>
    <dbReference type="NCBI Taxonomy" id="2886004"/>
    <lineage>
        <taxon>Bacteria</taxon>
        <taxon>Pseudomonadati</taxon>
        <taxon>Acidobacteriota</taxon>
        <taxon>Candidatus Polarisedimenticolia</taxon>
        <taxon>Candidatus Polarisedimenticolales</taxon>
        <taxon>Candidatus Polarisedimenticolaceae</taxon>
        <taxon>Candidatus Polarisedimenticola</taxon>
    </lineage>
</organism>
<dbReference type="InterPro" id="IPR025646">
    <property type="entry name" value="DUF4350"/>
</dbReference>
<evidence type="ECO:0000259" key="1">
    <source>
        <dbReference type="Pfam" id="PF14258"/>
    </source>
</evidence>
<evidence type="ECO:0000313" key="3">
    <source>
        <dbReference type="Proteomes" id="UP000648239"/>
    </source>
</evidence>
<protein>
    <recommendedName>
        <fullName evidence="1">DUF4350 domain-containing protein</fullName>
    </recommendedName>
</protein>
<comment type="caution">
    <text evidence="2">The sequence shown here is derived from an EMBL/GenBank/DDBJ whole genome shotgun (WGS) entry which is preliminary data.</text>
</comment>
<dbReference type="AlphaFoldDB" id="A0A8J6XUB2"/>
<sequence length="405" mass="43413">MKRRALILAGGLFLVLTVLAILGQTAGTGIRTRYPSSLAGEAEGALAFRRLLLELDLPVRTLGTGWDGTDLDGPGLLIVATPLQRGVRAEEISGLSRWIQSGGSLLVVEDATALERSPELETFLDDAGLASMVPVTDINPATLKPYRPNRFPSSGGDGLPAGLRIRRLQLNRAAGIEADGSARTLLVADNGSTTAAAIDYGDGIIALVLGPLLANDQLLEGDTLNLALWLVDDLRGDGDVWFDEYHHGHGGLLATLGNLNRTALGWAALQAALAALLYAFTRGIRFGPPRPMADPPRRSNLEFVHSMASMYRRASAGKYALRMILARLRRETGWLTGSPDKATADEMAAALSKRYRLAPGSTTTTVRTAEHAAEQNRLSNRELLTLASELALLQQEITGEHRESD</sequence>
<name>A0A8J6XUB2_9BACT</name>
<gene>
    <name evidence="2" type="ORF">IFK94_07880</name>
</gene>
<evidence type="ECO:0000313" key="2">
    <source>
        <dbReference type="EMBL" id="MBD3868028.1"/>
    </source>
</evidence>
<reference evidence="2 3" key="1">
    <citation type="submission" date="2020-08" db="EMBL/GenBank/DDBJ databases">
        <title>Acidobacteriota in marine sediments use diverse sulfur dissimilation pathways.</title>
        <authorList>
            <person name="Wasmund K."/>
        </authorList>
    </citation>
    <scope>NUCLEOTIDE SEQUENCE [LARGE SCALE GENOMIC DNA]</scope>
    <source>
        <strain evidence="2">MAG AM4</strain>
    </source>
</reference>
<dbReference type="EMBL" id="JACXWD010000020">
    <property type="protein sequence ID" value="MBD3868028.1"/>
    <property type="molecule type" value="Genomic_DNA"/>
</dbReference>